<protein>
    <submittedName>
        <fullName evidence="3">Uncharacterized protein</fullName>
    </submittedName>
</protein>
<feature type="transmembrane region" description="Helical" evidence="2">
    <location>
        <begin position="249"/>
        <end position="277"/>
    </location>
</feature>
<dbReference type="Proteomes" id="UP001303373">
    <property type="component" value="Chromosome 14"/>
</dbReference>
<evidence type="ECO:0000256" key="1">
    <source>
        <dbReference type="SAM" id="MobiDB-lite"/>
    </source>
</evidence>
<evidence type="ECO:0000313" key="4">
    <source>
        <dbReference type="Proteomes" id="UP001303373"/>
    </source>
</evidence>
<name>A0AAQ3RB62_9PEZI</name>
<evidence type="ECO:0000256" key="2">
    <source>
        <dbReference type="SAM" id="Phobius"/>
    </source>
</evidence>
<dbReference type="EMBL" id="CP138593">
    <property type="protein sequence ID" value="WPH05084.1"/>
    <property type="molecule type" value="Genomic_DNA"/>
</dbReference>
<organism evidence="3 4">
    <name type="scientific">Acrodontium crateriforme</name>
    <dbReference type="NCBI Taxonomy" id="150365"/>
    <lineage>
        <taxon>Eukaryota</taxon>
        <taxon>Fungi</taxon>
        <taxon>Dikarya</taxon>
        <taxon>Ascomycota</taxon>
        <taxon>Pezizomycotina</taxon>
        <taxon>Dothideomycetes</taxon>
        <taxon>Dothideomycetidae</taxon>
        <taxon>Mycosphaerellales</taxon>
        <taxon>Teratosphaeriaceae</taxon>
        <taxon>Acrodontium</taxon>
    </lineage>
</organism>
<feature type="compositionally biased region" description="Polar residues" evidence="1">
    <location>
        <begin position="1"/>
        <end position="26"/>
    </location>
</feature>
<keyword evidence="2" id="KW-0812">Transmembrane</keyword>
<gene>
    <name evidence="3" type="ORF">R9X50_00798300</name>
</gene>
<keyword evidence="2" id="KW-0472">Membrane</keyword>
<feature type="transmembrane region" description="Helical" evidence="2">
    <location>
        <begin position="315"/>
        <end position="335"/>
    </location>
</feature>
<proteinExistence type="predicted"/>
<sequence length="895" mass="97539">MSESLPNQSNSTPVRSLSPLSGTILSSARHRPGYTRVASMPSMDEKLARQVTVEDEDDITNASNQSVTSKGLGILGVALESAETPKLAAIRTTPNHVLSSPALKTSDYSAPLLSLFNQSVSYNQQSMVSPLDSDFSGGSTQYEGSQGDIDSPPPVKQNVTKKSVSSFQSSLLESHYEQSDAGLDDSETPQQGKARTRIKRRMCSWLPITIITLAIISTLLSLAFVIIGMRGPRWGRMIGTNGSLTVSSAAFLTSFLAKLIELTFVTIAVAFVGQALARRAYRQKASKGVTIAEMTMRGWIMQPGTLFSHWESVKYASVTWLGVISIIATLAALLYTTAATALVQPQLKFPDWSPKIMQGLVKTEFANTNYINSHCKTPISNSYDPQYAGPTCIQLEHAAMGYHNYFGYLNTWSNIVDNGSGNSLIDLAQRPRGFALLNDNTTITAPWVEQTNVTDLYNRHDIIINNISMAMPHPGVAQAAVDPINRIMQPGDLDGLGSYGIRASVPSPVVHVLCATLNSTSLEPFIIANTSYNAGSNITIDPYLNGTNLDDIFGWGEAYGAKKWPPTFFKLPEDFNTVVNDTTGIPWGRDSIYILGKGGPADDQGVPTNDQNYALCSMKVSQAPYCSTQYNASTSGGTLEAVCEDPHDKMRYNESVTDAGSGNVSLSLDWPNIGTDWAKSLSLNDGVVDGNASNARLLTQLILTTPQLNPQLPSMAEALAVMSGCTLLISSSSAPLVEFWNYTRPSIEGQYQAFNASVRAQEYASGGTQNYQKAFGIVLFAVFFMNLLMLIYFIVHREWYVDFSEPTTLFSLAVNSPPSKDLAVSSGYGPRGDQLRVGWKVNKNGEHVYMESQVRDADAEKAAAIRRRQLINEGFEKIASPVKRASQMFELNKRR</sequence>
<evidence type="ECO:0000313" key="3">
    <source>
        <dbReference type="EMBL" id="WPH05084.1"/>
    </source>
</evidence>
<dbReference type="AlphaFoldDB" id="A0AAQ3RB62"/>
<accession>A0AAQ3RB62</accession>
<feature type="region of interest" description="Disordered" evidence="1">
    <location>
        <begin position="1"/>
        <end position="32"/>
    </location>
</feature>
<keyword evidence="4" id="KW-1185">Reference proteome</keyword>
<keyword evidence="2" id="KW-1133">Transmembrane helix</keyword>
<feature type="transmembrane region" description="Helical" evidence="2">
    <location>
        <begin position="205"/>
        <end position="229"/>
    </location>
</feature>
<feature type="region of interest" description="Disordered" evidence="1">
    <location>
        <begin position="132"/>
        <end position="160"/>
    </location>
</feature>
<feature type="transmembrane region" description="Helical" evidence="2">
    <location>
        <begin position="774"/>
        <end position="795"/>
    </location>
</feature>
<reference evidence="3 4" key="1">
    <citation type="submission" date="2023-11" db="EMBL/GenBank/DDBJ databases">
        <title>An acidophilic fungus is an integral part of prey digestion in a carnivorous sundew plant.</title>
        <authorList>
            <person name="Tsai I.J."/>
        </authorList>
    </citation>
    <scope>NUCLEOTIDE SEQUENCE [LARGE SCALE GENOMIC DNA]</scope>
    <source>
        <strain evidence="3">169a</strain>
    </source>
</reference>